<accession>A0A344TMH4</accession>
<reference evidence="1 2" key="1">
    <citation type="submission" date="2018-07" db="EMBL/GenBank/DDBJ databases">
        <title>Genome sequencing of Runella.</title>
        <authorList>
            <person name="Baek M.-G."/>
            <person name="Yi H."/>
        </authorList>
    </citation>
    <scope>NUCLEOTIDE SEQUENCE [LARGE SCALE GENOMIC DNA]</scope>
    <source>
        <strain evidence="1 2">HYN0085</strain>
    </source>
</reference>
<dbReference type="AlphaFoldDB" id="A0A344TMH4"/>
<dbReference type="GO" id="GO:0005975">
    <property type="term" value="P:carbohydrate metabolic process"/>
    <property type="evidence" value="ECO:0007669"/>
    <property type="project" value="InterPro"/>
</dbReference>
<dbReference type="PANTHER" id="PTHR31047">
    <property type="entry name" value="MEIOTICALLY UP-REGULATED GENE 157 PROTEIN"/>
    <property type="match status" value="1"/>
</dbReference>
<dbReference type="RefSeq" id="WP_114068613.1">
    <property type="nucleotide sequence ID" value="NZ_CP030850.1"/>
</dbReference>
<dbReference type="Pfam" id="PF06824">
    <property type="entry name" value="Glyco_hydro_125"/>
    <property type="match status" value="1"/>
</dbReference>
<dbReference type="PIRSF" id="PIRSF028846">
    <property type="entry name" value="UCP028846"/>
    <property type="match status" value="1"/>
</dbReference>
<proteinExistence type="predicted"/>
<dbReference type="Gene3D" id="1.50.10.10">
    <property type="match status" value="1"/>
</dbReference>
<gene>
    <name evidence="1" type="ORF">DR864_19900</name>
</gene>
<dbReference type="Proteomes" id="UP000251993">
    <property type="component" value="Chromosome"/>
</dbReference>
<name>A0A344TMH4_9BACT</name>
<keyword evidence="2" id="KW-1185">Reference proteome</keyword>
<dbReference type="EMBL" id="CP030850">
    <property type="protein sequence ID" value="AXE19845.1"/>
    <property type="molecule type" value="Genomic_DNA"/>
</dbReference>
<evidence type="ECO:0000313" key="1">
    <source>
        <dbReference type="EMBL" id="AXE19845.1"/>
    </source>
</evidence>
<dbReference type="PANTHER" id="PTHR31047:SF0">
    <property type="entry name" value="MEIOTICALLY UP-REGULATED GENE 157 PROTEIN"/>
    <property type="match status" value="1"/>
</dbReference>
<dbReference type="InterPro" id="IPR006311">
    <property type="entry name" value="TAT_signal"/>
</dbReference>
<dbReference type="InterPro" id="IPR008313">
    <property type="entry name" value="GH125"/>
</dbReference>
<dbReference type="SUPFAM" id="SSF48208">
    <property type="entry name" value="Six-hairpin glycosidases"/>
    <property type="match status" value="1"/>
</dbReference>
<dbReference type="InterPro" id="IPR008928">
    <property type="entry name" value="6-hairpin_glycosidase_sf"/>
</dbReference>
<dbReference type="OrthoDB" id="181472at2"/>
<sequence>MKQLDRRVFLKTTSLAGIGTLIHANALANEFPVVRVAAGQRKFNSSVIEDTISRMKGVIKDPELAWLFENCFPNTLDTTVHFKQKDGRPDTFVITGDIHAMWLRDSTAQVWPYLPLVTKDESLKQLIAGVVNRQTECILIDPYANAFNDGPGHSEWLKDHTDMKPELHERKWELDSLCYTVRLAYHYWKTAKDVSIFDEKWLKAAQLIISTCRVQQRLKGRGPYRFGRTTSWSTDTVPGNGYGNNTKPNGLIHSIFRPSDDATQYPFLIPSNLFAVVSFRQIAEIAEQVYKNQAFANECKSFANEVEQAIKKYAVINHPQFGPMYAMEVDGFGNCLFQDDANVPNLLGLPYLGAVNPNDKIYQNTRRFVLSESNPYFFKGKAAEGIGSPHTLVNQIWPMSIIMRAMTSNNDAEILAQLRFLKNTHAKTGFMHESFDKDDASKFTRKWFAWANTLFGELLLKIERERPHLLSKI</sequence>
<protein>
    <submittedName>
        <fullName evidence="1">Metal-independent alpha-mannosidase</fullName>
    </submittedName>
</protein>
<dbReference type="KEGG" id="run:DR864_19900"/>
<evidence type="ECO:0000313" key="2">
    <source>
        <dbReference type="Proteomes" id="UP000251993"/>
    </source>
</evidence>
<dbReference type="InterPro" id="IPR012341">
    <property type="entry name" value="6hp_glycosidase-like_sf"/>
</dbReference>
<dbReference type="SMART" id="SM01149">
    <property type="entry name" value="DUF1237"/>
    <property type="match status" value="1"/>
</dbReference>
<dbReference type="PROSITE" id="PS51318">
    <property type="entry name" value="TAT"/>
    <property type="match status" value="1"/>
</dbReference>
<organism evidence="1 2">
    <name type="scientific">Runella rosea</name>
    <dbReference type="NCBI Taxonomy" id="2259595"/>
    <lineage>
        <taxon>Bacteria</taxon>
        <taxon>Pseudomonadati</taxon>
        <taxon>Bacteroidota</taxon>
        <taxon>Cytophagia</taxon>
        <taxon>Cytophagales</taxon>
        <taxon>Spirosomataceae</taxon>
        <taxon>Runella</taxon>
    </lineage>
</organism>